<reference evidence="2 3" key="1">
    <citation type="submission" date="2018-08" db="EMBL/GenBank/DDBJ databases">
        <title>The metabolism and importance of syntrophic acetate oxidation coupled to methane or sulfide production in haloalkaline environments.</title>
        <authorList>
            <person name="Timmers P.H.A."/>
            <person name="Vavourakis C.D."/>
            <person name="Sorokin D.Y."/>
            <person name="Sinninghe Damste J.S."/>
            <person name="Muyzer G."/>
            <person name="Stams A.J.M."/>
            <person name="Plugge C.M."/>
        </authorList>
    </citation>
    <scope>NUCLEOTIDE SEQUENCE [LARGE SCALE GENOMIC DNA]</scope>
    <source>
        <strain evidence="2">MSAO_Arc3</strain>
    </source>
</reference>
<gene>
    <name evidence="2" type="ORF">D5R95_01180</name>
</gene>
<dbReference type="EMBL" id="QZAB01000081">
    <property type="protein sequence ID" value="RQD91326.1"/>
    <property type="molecule type" value="Genomic_DNA"/>
</dbReference>
<evidence type="ECO:0000313" key="3">
    <source>
        <dbReference type="Proteomes" id="UP000284763"/>
    </source>
</evidence>
<evidence type="ECO:0000313" key="2">
    <source>
        <dbReference type="EMBL" id="RQD91326.1"/>
    </source>
</evidence>
<organism evidence="2 3">
    <name type="scientific">Methanosalsum natronophilum</name>
    <dbReference type="NCBI Taxonomy" id="768733"/>
    <lineage>
        <taxon>Archaea</taxon>
        <taxon>Methanobacteriati</taxon>
        <taxon>Methanobacteriota</taxon>
        <taxon>Stenosarchaea group</taxon>
        <taxon>Methanomicrobia</taxon>
        <taxon>Methanosarcinales</taxon>
        <taxon>Methanosarcinaceae</taxon>
        <taxon>Methanosalsum</taxon>
    </lineage>
</organism>
<evidence type="ECO:0000256" key="1">
    <source>
        <dbReference type="SAM" id="MobiDB-lite"/>
    </source>
</evidence>
<feature type="region of interest" description="Disordered" evidence="1">
    <location>
        <begin position="1"/>
        <end position="34"/>
    </location>
</feature>
<accession>A0A3R7WFI6</accession>
<feature type="non-terminal residue" evidence="2">
    <location>
        <position position="1"/>
    </location>
</feature>
<comment type="caution">
    <text evidence="2">The sequence shown here is derived from an EMBL/GenBank/DDBJ whole genome shotgun (WGS) entry which is preliminary data.</text>
</comment>
<dbReference type="Proteomes" id="UP000284763">
    <property type="component" value="Unassembled WGS sequence"/>
</dbReference>
<protein>
    <submittedName>
        <fullName evidence="2">Uncharacterized protein</fullName>
    </submittedName>
</protein>
<name>A0A3R7WFI6_9EURY</name>
<dbReference type="AlphaFoldDB" id="A0A3R7WFI6"/>
<sequence>IKKSMTGIIGPEKNSDEDKSLDSSVTELSIKPPDPTVGDVLEAWGTAKPNSKIEVSVTFEKEIPVNDGKYFFEFDRVAIPEAPNRYTVKAVGAKNLNFTVKMFVMFTRTSQAKDGVAIFSDSNVPSGTYDIRIDGDAEDGKDSIVLGIEAVQTIPTNEEGKFHYKYDTTPLVDGEFKVQAGDVVEYIKLNSKKN</sequence>
<proteinExistence type="predicted"/>